<evidence type="ECO:0000256" key="2">
    <source>
        <dbReference type="ARBA" id="ARBA00023015"/>
    </source>
</evidence>
<keyword evidence="4" id="KW-0804">Transcription</keyword>
<dbReference type="Gene3D" id="1.10.10.10">
    <property type="entry name" value="Winged helix-like DNA-binding domain superfamily/Winged helix DNA-binding domain"/>
    <property type="match status" value="1"/>
</dbReference>
<evidence type="ECO:0000313" key="8">
    <source>
        <dbReference type="Proteomes" id="UP000270342"/>
    </source>
</evidence>
<dbReference type="PANTHER" id="PTHR30118">
    <property type="entry name" value="HTH-TYPE TRANSCRIPTIONAL REGULATOR LEUO-RELATED"/>
    <property type="match status" value="1"/>
</dbReference>
<dbReference type="InterPro" id="IPR036388">
    <property type="entry name" value="WH-like_DNA-bd_sf"/>
</dbReference>
<proteinExistence type="inferred from homology"/>
<keyword evidence="2" id="KW-0805">Transcription regulation</keyword>
<feature type="domain" description="HTH lysR-type" evidence="6">
    <location>
        <begin position="22"/>
        <end position="79"/>
    </location>
</feature>
<dbReference type="InterPro" id="IPR037402">
    <property type="entry name" value="YidZ_PBP2"/>
</dbReference>
<protein>
    <submittedName>
        <fullName evidence="7">LysR family transcriptional regulator</fullName>
    </submittedName>
</protein>
<dbReference type="Gene3D" id="3.40.190.10">
    <property type="entry name" value="Periplasmic binding protein-like II"/>
    <property type="match status" value="2"/>
</dbReference>
<feature type="transmembrane region" description="Helical" evidence="5">
    <location>
        <begin position="244"/>
        <end position="265"/>
    </location>
</feature>
<dbReference type="GO" id="GO:0003677">
    <property type="term" value="F:DNA binding"/>
    <property type="evidence" value="ECO:0007669"/>
    <property type="project" value="UniProtKB-KW"/>
</dbReference>
<dbReference type="AlphaFoldDB" id="A0A494XZF8"/>
<dbReference type="GO" id="GO:0003700">
    <property type="term" value="F:DNA-binding transcription factor activity"/>
    <property type="evidence" value="ECO:0007669"/>
    <property type="project" value="InterPro"/>
</dbReference>
<dbReference type="EMBL" id="RBZU01000006">
    <property type="protein sequence ID" value="RKP53566.1"/>
    <property type="molecule type" value="Genomic_DNA"/>
</dbReference>
<accession>A0A494XZF8</accession>
<dbReference type="InterPro" id="IPR000847">
    <property type="entry name" value="LysR_HTH_N"/>
</dbReference>
<dbReference type="InterPro" id="IPR050389">
    <property type="entry name" value="LysR-type_TF"/>
</dbReference>
<dbReference type="InterPro" id="IPR036390">
    <property type="entry name" value="WH_DNA-bd_sf"/>
</dbReference>
<sequence length="323" mass="36062">MLCRSNITQNDEWRLGPAMKDIDLHLISIFDAVMTEGSVTKAAERLAMTQSAVSNAVARMRVVWNDPLFTRSGRGIQPSAKAHALWRELQAPLAQIRTAASPEKFDPATSTRAFRVAVTDYLSSALWPMLRKHIEHEAPGIRILAVPYTSQGTGPQLRNNDIDISIGGLQAMGEDIRLQSLFVEHWVCAMRADHPLARTALTRDDFLDADHLLVSLSGHPVGVADDVLERHGMRRRVAMTLNHFSGVVPLLLASDLISVLPAGVIRTHALRRRIHACDVPLDLPPFACRMAWHTRHERDPAQRWLRGLVIQMCARIWNDRGTA</sequence>
<evidence type="ECO:0000256" key="3">
    <source>
        <dbReference type="ARBA" id="ARBA00023125"/>
    </source>
</evidence>
<keyword evidence="5" id="KW-0472">Membrane</keyword>
<comment type="similarity">
    <text evidence="1">Belongs to the LysR transcriptional regulatory family.</text>
</comment>
<dbReference type="CDD" id="cd08417">
    <property type="entry name" value="PBP2_Nitroaromatics_like"/>
    <property type="match status" value="1"/>
</dbReference>
<dbReference type="PROSITE" id="PS50931">
    <property type="entry name" value="HTH_LYSR"/>
    <property type="match status" value="1"/>
</dbReference>
<dbReference type="Pfam" id="PF00126">
    <property type="entry name" value="HTH_1"/>
    <property type="match status" value="1"/>
</dbReference>
<dbReference type="Proteomes" id="UP000270342">
    <property type="component" value="Unassembled WGS sequence"/>
</dbReference>
<gene>
    <name evidence="7" type="ORF">D7S86_14895</name>
</gene>
<dbReference type="InterPro" id="IPR005119">
    <property type="entry name" value="LysR_subst-bd"/>
</dbReference>
<dbReference type="Pfam" id="PF03466">
    <property type="entry name" value="LysR_substrate"/>
    <property type="match status" value="1"/>
</dbReference>
<keyword evidence="5" id="KW-0812">Transmembrane</keyword>
<organism evidence="7 8">
    <name type="scientific">Pararobbsia silviterrae</name>
    <dbReference type="NCBI Taxonomy" id="1792498"/>
    <lineage>
        <taxon>Bacteria</taxon>
        <taxon>Pseudomonadati</taxon>
        <taxon>Pseudomonadota</taxon>
        <taxon>Betaproteobacteria</taxon>
        <taxon>Burkholderiales</taxon>
        <taxon>Burkholderiaceae</taxon>
        <taxon>Pararobbsia</taxon>
    </lineage>
</organism>
<evidence type="ECO:0000256" key="4">
    <source>
        <dbReference type="ARBA" id="ARBA00023163"/>
    </source>
</evidence>
<dbReference type="SUPFAM" id="SSF46785">
    <property type="entry name" value="Winged helix' DNA-binding domain"/>
    <property type="match status" value="1"/>
</dbReference>
<reference evidence="7 8" key="1">
    <citation type="submission" date="2018-10" db="EMBL/GenBank/DDBJ databases">
        <title>Robbsia sp. DHC34, isolated from soil.</title>
        <authorList>
            <person name="Gao Z.-H."/>
            <person name="Qiu L.-H."/>
        </authorList>
    </citation>
    <scope>NUCLEOTIDE SEQUENCE [LARGE SCALE GENOMIC DNA]</scope>
    <source>
        <strain evidence="7 8">DHC34</strain>
    </source>
</reference>
<dbReference type="SUPFAM" id="SSF53850">
    <property type="entry name" value="Periplasmic binding protein-like II"/>
    <property type="match status" value="1"/>
</dbReference>
<evidence type="ECO:0000256" key="1">
    <source>
        <dbReference type="ARBA" id="ARBA00009437"/>
    </source>
</evidence>
<evidence type="ECO:0000313" key="7">
    <source>
        <dbReference type="EMBL" id="RKP53566.1"/>
    </source>
</evidence>
<dbReference type="PANTHER" id="PTHR30118:SF6">
    <property type="entry name" value="HTH-TYPE TRANSCRIPTIONAL REGULATOR LEUO"/>
    <property type="match status" value="1"/>
</dbReference>
<name>A0A494XZF8_9BURK</name>
<evidence type="ECO:0000256" key="5">
    <source>
        <dbReference type="SAM" id="Phobius"/>
    </source>
</evidence>
<keyword evidence="8" id="KW-1185">Reference proteome</keyword>
<keyword evidence="3" id="KW-0238">DNA-binding</keyword>
<evidence type="ECO:0000259" key="6">
    <source>
        <dbReference type="PROSITE" id="PS50931"/>
    </source>
</evidence>
<keyword evidence="5" id="KW-1133">Transmembrane helix</keyword>
<comment type="caution">
    <text evidence="7">The sequence shown here is derived from an EMBL/GenBank/DDBJ whole genome shotgun (WGS) entry which is preliminary data.</text>
</comment>